<organism evidence="1 2">
    <name type="scientific">Mesobacillus subterraneus</name>
    <dbReference type="NCBI Taxonomy" id="285983"/>
    <lineage>
        <taxon>Bacteria</taxon>
        <taxon>Bacillati</taxon>
        <taxon>Bacillota</taxon>
        <taxon>Bacilli</taxon>
        <taxon>Bacillales</taxon>
        <taxon>Bacillaceae</taxon>
        <taxon>Mesobacillus</taxon>
    </lineage>
</organism>
<dbReference type="RefSeq" id="WP_044393267.1">
    <property type="nucleotide sequence ID" value="NZ_JXIQ01000076.1"/>
</dbReference>
<evidence type="ECO:0000313" key="2">
    <source>
        <dbReference type="Proteomes" id="UP000032512"/>
    </source>
</evidence>
<gene>
    <name evidence="1" type="ORF">UB32_09605</name>
</gene>
<protein>
    <recommendedName>
        <fullName evidence="3">Group-specific protein</fullName>
    </recommendedName>
</protein>
<dbReference type="AlphaFoldDB" id="A0A0D6Z8Y8"/>
<comment type="caution">
    <text evidence="1">The sequence shown here is derived from an EMBL/GenBank/DDBJ whole genome shotgun (WGS) entry which is preliminary data.</text>
</comment>
<dbReference type="Proteomes" id="UP000032512">
    <property type="component" value="Unassembled WGS sequence"/>
</dbReference>
<accession>A0A0D6Z8Y8</accession>
<keyword evidence="2" id="KW-1185">Reference proteome</keyword>
<name>A0A0D6Z8Y8_9BACI</name>
<evidence type="ECO:0000313" key="1">
    <source>
        <dbReference type="EMBL" id="KIY22244.1"/>
    </source>
</evidence>
<sequence length="177" mass="20384">MFDPTAFENIKVVIEGEIYDRDLSGKIKVVDRNDWINTAKLSRKYEITFTVNGYKEEEIAAILTLEACLENLSAELLSSGKANHLAGCIVDISFSLLHRNEKLVFQSIQEDLEEIWGKDREIVQFIKTTPLAKSQLVRNFSTVSFNRLVYEEQMDDLTEMIDYMIDSLKKLKKLLVV</sequence>
<dbReference type="EMBL" id="JXIQ01000076">
    <property type="protein sequence ID" value="KIY22244.1"/>
    <property type="molecule type" value="Genomic_DNA"/>
</dbReference>
<reference evidence="1 2" key="1">
    <citation type="submission" date="2015-01" db="EMBL/GenBank/DDBJ databases">
        <title>Draft genome sequences of the supercritical CO2 tolerant bacteria Bacillus subterraneus MITOT1 and Bacillus cereus MIT0214.</title>
        <authorList>
            <person name="Peet K.C."/>
            <person name="Thompson J.R."/>
        </authorList>
    </citation>
    <scope>NUCLEOTIDE SEQUENCE [LARGE SCALE GENOMIC DNA]</scope>
    <source>
        <strain evidence="1 2">MITOT1</strain>
    </source>
</reference>
<dbReference type="OrthoDB" id="2964978at2"/>
<dbReference type="PATRIC" id="fig|285983.3.peg.462"/>
<proteinExistence type="predicted"/>
<evidence type="ECO:0008006" key="3">
    <source>
        <dbReference type="Google" id="ProtNLM"/>
    </source>
</evidence>